<sequence length="59" mass="6571">MTTHFITAEIDLQETPAELLEVIETELKKQGEPLRWAVTSVDTDEQKATVEAVVTTVQS</sequence>
<dbReference type="RefSeq" id="WP_181931291.1">
    <property type="nucleotide sequence ID" value="NZ_CP054698.1"/>
</dbReference>
<dbReference type="KEGG" id="ned:HUN01_10975"/>
<name>A0A7D7LG03_9NOSO</name>
<dbReference type="EMBL" id="CP054698">
    <property type="protein sequence ID" value="QMS88087.1"/>
    <property type="molecule type" value="Genomic_DNA"/>
</dbReference>
<keyword evidence="2" id="KW-1185">Reference proteome</keyword>
<reference evidence="2" key="1">
    <citation type="submission" date="2020-06" db="EMBL/GenBank/DDBJ databases">
        <title>Nostoc edaphicum CCNP1411 genome.</title>
        <authorList>
            <person name="Fidor A."/>
            <person name="Grabski M."/>
            <person name="Gawor J."/>
            <person name="Gromadka R."/>
            <person name="Wegrzyn G."/>
            <person name="Mazur-Marzec H."/>
        </authorList>
    </citation>
    <scope>NUCLEOTIDE SEQUENCE [LARGE SCALE GENOMIC DNA]</scope>
    <source>
        <strain evidence="2">CCNP1411</strain>
    </source>
</reference>
<accession>A0A7D7LG03</accession>
<evidence type="ECO:0000313" key="2">
    <source>
        <dbReference type="Proteomes" id="UP000514713"/>
    </source>
</evidence>
<gene>
    <name evidence="1" type="ORF">HUN01_10975</name>
</gene>
<dbReference type="Proteomes" id="UP000514713">
    <property type="component" value="Chromosome"/>
</dbReference>
<evidence type="ECO:0000313" key="1">
    <source>
        <dbReference type="EMBL" id="QMS88087.1"/>
    </source>
</evidence>
<protein>
    <submittedName>
        <fullName evidence="1">Uncharacterized protein</fullName>
    </submittedName>
</protein>
<dbReference type="AlphaFoldDB" id="A0A7D7LG03"/>
<proteinExistence type="predicted"/>
<organism evidence="1 2">
    <name type="scientific">Nostoc edaphicum CCNP1411</name>
    <dbReference type="NCBI Taxonomy" id="1472755"/>
    <lineage>
        <taxon>Bacteria</taxon>
        <taxon>Bacillati</taxon>
        <taxon>Cyanobacteriota</taxon>
        <taxon>Cyanophyceae</taxon>
        <taxon>Nostocales</taxon>
        <taxon>Nostocaceae</taxon>
        <taxon>Nostoc</taxon>
    </lineage>
</organism>